<sequence length="461" mass="50975">MTDLLIVDDNGDIRRQLKWGLSKAPYALHFATHVEEALQVFRAVTPGVVTLDLGLPPHPEDASQGLACLEQMIAARPSTKVIVITGFDGQENARRAVELGAYDFFRKPLDLGELKVMINRAFHLLEIERVAPAETPKKPAAPKLRHGIVGDCPAMCDVYAMIDKVAASDAPVLVHGESGTGKELVAMAIHQASPRRQQPLVSINCGAIPENLLESEFFGHERGAFTGATNTVKGKVEYAENGTLFLDEIGELPVNLQVKLLRFLQDMRFQRVGGRKTLEVNVRVLAATNVNIQEAMRLGQFREDLYYRIGVVGIHLPPLRDRGDDVVLLANHFLDIHGRQLPKKIQGFSPEAMEAIRHYPWPGNVRELENKVRRAVILVEGSRITPQSLGLAGEASSPGPARTETTLREARTQLERQMMLQALRRFEGNIVKASEALGVSRPTFYDLLRKHEIDPKALSAG</sequence>
<dbReference type="SMART" id="SM00448">
    <property type="entry name" value="REC"/>
    <property type="match status" value="1"/>
</dbReference>
<name>I2Q347_9BACT</name>
<dbReference type="InterPro" id="IPR003593">
    <property type="entry name" value="AAA+_ATPase"/>
</dbReference>
<dbReference type="Gene3D" id="3.40.50.2300">
    <property type="match status" value="1"/>
</dbReference>
<dbReference type="SUPFAM" id="SSF52540">
    <property type="entry name" value="P-loop containing nucleoside triphosphate hydrolases"/>
    <property type="match status" value="1"/>
</dbReference>
<dbReference type="AlphaFoldDB" id="I2Q347"/>
<evidence type="ECO:0000313" key="10">
    <source>
        <dbReference type="EMBL" id="EIG54203.1"/>
    </source>
</evidence>
<feature type="domain" description="Sigma-54 factor interaction" evidence="8">
    <location>
        <begin position="148"/>
        <end position="377"/>
    </location>
</feature>
<dbReference type="OrthoDB" id="9763792at2"/>
<evidence type="ECO:0000256" key="1">
    <source>
        <dbReference type="ARBA" id="ARBA00022741"/>
    </source>
</evidence>
<dbReference type="PANTHER" id="PTHR32071:SF113">
    <property type="entry name" value="ALGINATE BIOSYNTHESIS TRANSCRIPTIONAL REGULATORY PROTEIN ALGB"/>
    <property type="match status" value="1"/>
</dbReference>
<protein>
    <submittedName>
        <fullName evidence="10">PEP-CTERM-box response regulator transcription factor</fullName>
    </submittedName>
</protein>
<keyword evidence="2" id="KW-0067">ATP-binding</keyword>
<dbReference type="CDD" id="cd00156">
    <property type="entry name" value="REC"/>
    <property type="match status" value="1"/>
</dbReference>
<evidence type="ECO:0000256" key="3">
    <source>
        <dbReference type="ARBA" id="ARBA00023015"/>
    </source>
</evidence>
<dbReference type="SMART" id="SM00382">
    <property type="entry name" value="AAA"/>
    <property type="match status" value="1"/>
</dbReference>
<dbReference type="PRINTS" id="PR01590">
    <property type="entry name" value="HTHFIS"/>
</dbReference>
<dbReference type="FunFam" id="3.40.50.300:FF:000006">
    <property type="entry name" value="DNA-binding transcriptional regulator NtrC"/>
    <property type="match status" value="1"/>
</dbReference>
<keyword evidence="4" id="KW-0238">DNA-binding</keyword>
<dbReference type="GO" id="GO:0006355">
    <property type="term" value="P:regulation of DNA-templated transcription"/>
    <property type="evidence" value="ECO:0007669"/>
    <property type="project" value="InterPro"/>
</dbReference>
<proteinExistence type="predicted"/>
<dbReference type="Gene3D" id="1.10.8.60">
    <property type="match status" value="1"/>
</dbReference>
<dbReference type="EMBL" id="JH600068">
    <property type="protein sequence ID" value="EIG54203.1"/>
    <property type="molecule type" value="Genomic_DNA"/>
</dbReference>
<dbReference type="PANTHER" id="PTHR32071">
    <property type="entry name" value="TRANSCRIPTIONAL REGULATORY PROTEIN"/>
    <property type="match status" value="1"/>
</dbReference>
<dbReference type="Pfam" id="PF25601">
    <property type="entry name" value="AAA_lid_14"/>
    <property type="match status" value="1"/>
</dbReference>
<dbReference type="PROSITE" id="PS00676">
    <property type="entry name" value="SIGMA54_INTERACT_2"/>
    <property type="match status" value="1"/>
</dbReference>
<dbReference type="HOGENOM" id="CLU_000445_0_6_7"/>
<dbReference type="SUPFAM" id="SSF52172">
    <property type="entry name" value="CheY-like"/>
    <property type="match status" value="1"/>
</dbReference>
<keyword evidence="1" id="KW-0547">Nucleotide-binding</keyword>
<dbReference type="Pfam" id="PF00072">
    <property type="entry name" value="Response_reg"/>
    <property type="match status" value="1"/>
</dbReference>
<keyword evidence="5" id="KW-0010">Activator</keyword>
<dbReference type="Pfam" id="PF02954">
    <property type="entry name" value="HTH_8"/>
    <property type="match status" value="1"/>
</dbReference>
<dbReference type="PROSITE" id="PS00688">
    <property type="entry name" value="SIGMA54_INTERACT_3"/>
    <property type="match status" value="1"/>
</dbReference>
<keyword evidence="3" id="KW-0805">Transcription regulation</keyword>
<dbReference type="FunFam" id="1.10.8.60:FF:000014">
    <property type="entry name" value="DNA-binding transcriptional regulator NtrC"/>
    <property type="match status" value="1"/>
</dbReference>
<dbReference type="GO" id="GO:0005524">
    <property type="term" value="F:ATP binding"/>
    <property type="evidence" value="ECO:0007669"/>
    <property type="project" value="UniProtKB-KW"/>
</dbReference>
<evidence type="ECO:0000259" key="9">
    <source>
        <dbReference type="PROSITE" id="PS50110"/>
    </source>
</evidence>
<dbReference type="InterPro" id="IPR014264">
    <property type="entry name" value="PEP-CTERM_resp_reg"/>
</dbReference>
<dbReference type="InterPro" id="IPR025944">
    <property type="entry name" value="Sigma_54_int_dom_CS"/>
</dbReference>
<dbReference type="Gene3D" id="1.10.10.60">
    <property type="entry name" value="Homeodomain-like"/>
    <property type="match status" value="1"/>
</dbReference>
<dbReference type="Gene3D" id="3.40.50.300">
    <property type="entry name" value="P-loop containing nucleotide triphosphate hydrolases"/>
    <property type="match status" value="1"/>
</dbReference>
<dbReference type="SUPFAM" id="SSF46689">
    <property type="entry name" value="Homeodomain-like"/>
    <property type="match status" value="1"/>
</dbReference>
<dbReference type="InterPro" id="IPR058031">
    <property type="entry name" value="AAA_lid_NorR"/>
</dbReference>
<evidence type="ECO:0000259" key="8">
    <source>
        <dbReference type="PROSITE" id="PS50045"/>
    </source>
</evidence>
<dbReference type="InterPro" id="IPR027417">
    <property type="entry name" value="P-loop_NTPase"/>
</dbReference>
<dbReference type="CDD" id="cd00009">
    <property type="entry name" value="AAA"/>
    <property type="match status" value="1"/>
</dbReference>
<keyword evidence="6" id="KW-0804">Transcription</keyword>
<evidence type="ECO:0000256" key="2">
    <source>
        <dbReference type="ARBA" id="ARBA00022840"/>
    </source>
</evidence>
<feature type="domain" description="Response regulatory" evidence="9">
    <location>
        <begin position="3"/>
        <end position="122"/>
    </location>
</feature>
<dbReference type="InterPro" id="IPR011006">
    <property type="entry name" value="CheY-like_superfamily"/>
</dbReference>
<dbReference type="eggNOG" id="COG2204">
    <property type="taxonomic scope" value="Bacteria"/>
</dbReference>
<organism evidence="10">
    <name type="scientific">Desulfovibrio sp. U5L</name>
    <dbReference type="NCBI Taxonomy" id="596152"/>
    <lineage>
        <taxon>Bacteria</taxon>
        <taxon>Pseudomonadati</taxon>
        <taxon>Thermodesulfobacteriota</taxon>
        <taxon>Desulfovibrionia</taxon>
        <taxon>Desulfovibrionales</taxon>
        <taxon>Desulfovibrionaceae</taxon>
        <taxon>Desulfovibrio</taxon>
    </lineage>
</organism>
<accession>I2Q347</accession>
<dbReference type="InterPro" id="IPR009057">
    <property type="entry name" value="Homeodomain-like_sf"/>
</dbReference>
<dbReference type="PROSITE" id="PS50110">
    <property type="entry name" value="RESPONSE_REGULATORY"/>
    <property type="match status" value="1"/>
</dbReference>
<evidence type="ECO:0000256" key="5">
    <source>
        <dbReference type="ARBA" id="ARBA00023159"/>
    </source>
</evidence>
<dbReference type="InterPro" id="IPR025662">
    <property type="entry name" value="Sigma_54_int_dom_ATP-bd_1"/>
</dbReference>
<dbReference type="NCBIfam" id="TIGR02915">
    <property type="entry name" value="PEP_resp_reg"/>
    <property type="match status" value="1"/>
</dbReference>
<dbReference type="InterPro" id="IPR002078">
    <property type="entry name" value="Sigma_54_int"/>
</dbReference>
<feature type="modified residue" description="4-aspartylphosphate" evidence="7">
    <location>
        <position position="52"/>
    </location>
</feature>
<keyword evidence="7" id="KW-0597">Phosphoprotein</keyword>
<evidence type="ECO:0000256" key="4">
    <source>
        <dbReference type="ARBA" id="ARBA00023125"/>
    </source>
</evidence>
<gene>
    <name evidence="10" type="ORF">DesU5LDRAFT_2547</name>
</gene>
<reference evidence="10" key="1">
    <citation type="submission" date="2011-11" db="EMBL/GenBank/DDBJ databases">
        <title>Improved High-Quality Draft sequence of Desulfovibrio sp. U5L.</title>
        <authorList>
            <consortium name="US DOE Joint Genome Institute"/>
            <person name="Lucas S."/>
            <person name="Han J."/>
            <person name="Lapidus A."/>
            <person name="Cheng J.-F."/>
            <person name="Goodwin L."/>
            <person name="Pitluck S."/>
            <person name="Peters L."/>
            <person name="Ovchinnikova G."/>
            <person name="Held B."/>
            <person name="Detter J.C."/>
            <person name="Han C."/>
            <person name="Tapia R."/>
            <person name="Land M."/>
            <person name="Hauser L."/>
            <person name="Kyrpides N."/>
            <person name="Ivanova N."/>
            <person name="Pagani I."/>
            <person name="Gabster J."/>
            <person name="Walker C."/>
            <person name="Stolyar S."/>
            <person name="Stahl D."/>
            <person name="Arkin A."/>
            <person name="Dehal P."/>
            <person name="Hazen T."/>
            <person name="Woyke T."/>
        </authorList>
    </citation>
    <scope>NUCLEOTIDE SEQUENCE [LARGE SCALE GENOMIC DNA]</scope>
    <source>
        <strain evidence="10">U5L</strain>
    </source>
</reference>
<dbReference type="GO" id="GO:0000160">
    <property type="term" value="P:phosphorelay signal transduction system"/>
    <property type="evidence" value="ECO:0007669"/>
    <property type="project" value="InterPro"/>
</dbReference>
<evidence type="ECO:0000256" key="6">
    <source>
        <dbReference type="ARBA" id="ARBA00023163"/>
    </source>
</evidence>
<dbReference type="InterPro" id="IPR002197">
    <property type="entry name" value="HTH_Fis"/>
</dbReference>
<dbReference type="STRING" id="596152.DesU5LDRAFT_2547"/>
<dbReference type="InterPro" id="IPR001789">
    <property type="entry name" value="Sig_transdc_resp-reg_receiver"/>
</dbReference>
<dbReference type="GO" id="GO:0043565">
    <property type="term" value="F:sequence-specific DNA binding"/>
    <property type="evidence" value="ECO:0007669"/>
    <property type="project" value="InterPro"/>
</dbReference>
<dbReference type="Pfam" id="PF00158">
    <property type="entry name" value="Sigma54_activat"/>
    <property type="match status" value="1"/>
</dbReference>
<evidence type="ECO:0000256" key="7">
    <source>
        <dbReference type="PROSITE-ProRule" id="PRU00169"/>
    </source>
</evidence>
<dbReference type="PROSITE" id="PS50045">
    <property type="entry name" value="SIGMA54_INTERACT_4"/>
    <property type="match status" value="1"/>
</dbReference>
<dbReference type="PROSITE" id="PS00675">
    <property type="entry name" value="SIGMA54_INTERACT_1"/>
    <property type="match status" value="1"/>
</dbReference>
<dbReference type="InterPro" id="IPR025943">
    <property type="entry name" value="Sigma_54_int_dom_ATP-bd_2"/>
</dbReference>